<evidence type="ECO:0000313" key="2">
    <source>
        <dbReference type="EMBL" id="SVB65526.1"/>
    </source>
</evidence>
<accession>A0A382FQZ0</accession>
<evidence type="ECO:0008006" key="3">
    <source>
        <dbReference type="Google" id="ProtNLM"/>
    </source>
</evidence>
<organism evidence="2">
    <name type="scientific">marine metagenome</name>
    <dbReference type="NCBI Taxonomy" id="408172"/>
    <lineage>
        <taxon>unclassified sequences</taxon>
        <taxon>metagenomes</taxon>
        <taxon>ecological metagenomes</taxon>
    </lineage>
</organism>
<dbReference type="EMBL" id="UINC01051402">
    <property type="protein sequence ID" value="SVB65526.1"/>
    <property type="molecule type" value="Genomic_DNA"/>
</dbReference>
<dbReference type="InterPro" id="IPR028994">
    <property type="entry name" value="Integrin_alpha_N"/>
</dbReference>
<dbReference type="PROSITE" id="PS51257">
    <property type="entry name" value="PROKAR_LIPOPROTEIN"/>
    <property type="match status" value="1"/>
</dbReference>
<feature type="non-terminal residue" evidence="2">
    <location>
        <position position="116"/>
    </location>
</feature>
<dbReference type="Pfam" id="PF13517">
    <property type="entry name" value="FG-GAP_3"/>
    <property type="match status" value="1"/>
</dbReference>
<proteinExistence type="predicted"/>
<protein>
    <recommendedName>
        <fullName evidence="3">VCBS repeat-containing protein</fullName>
    </recommendedName>
</protein>
<dbReference type="SUPFAM" id="SSF69318">
    <property type="entry name" value="Integrin alpha N-terminal domain"/>
    <property type="match status" value="1"/>
</dbReference>
<dbReference type="InterPro" id="IPR013517">
    <property type="entry name" value="FG-GAP"/>
</dbReference>
<gene>
    <name evidence="2" type="ORF">METZ01_LOCUS218380</name>
</gene>
<name>A0A382FQZ0_9ZZZZ</name>
<evidence type="ECO:0000256" key="1">
    <source>
        <dbReference type="ARBA" id="ARBA00022729"/>
    </source>
</evidence>
<reference evidence="2" key="1">
    <citation type="submission" date="2018-05" db="EMBL/GenBank/DDBJ databases">
        <authorList>
            <person name="Lanie J.A."/>
            <person name="Ng W.-L."/>
            <person name="Kazmierczak K.M."/>
            <person name="Andrzejewski T.M."/>
            <person name="Davidsen T.M."/>
            <person name="Wayne K.J."/>
            <person name="Tettelin H."/>
            <person name="Glass J.I."/>
            <person name="Rusch D."/>
            <person name="Podicherti R."/>
            <person name="Tsui H.-C.T."/>
            <person name="Winkler M.E."/>
        </authorList>
    </citation>
    <scope>NUCLEOTIDE SEQUENCE</scope>
</reference>
<dbReference type="AlphaFoldDB" id="A0A382FQZ0"/>
<keyword evidence="1" id="KW-0732">Signal</keyword>
<sequence>MPRLFITYITFLTKNLSCVNVTLGLLIALFFSSCTQSEPAPDLFSLPTIYKVGKKPDELRARDMNLDGFPDILVSNAGSDTLSYFEAIGDGTFKTPFTMNTGREPLAFEIGDFNGD</sequence>